<keyword evidence="4" id="KW-1185">Reference proteome</keyword>
<comment type="caution">
    <text evidence="2">The sequence shown here is derived from an EMBL/GenBank/DDBJ whole genome shotgun (WGS) entry which is preliminary data.</text>
</comment>
<feature type="transmembrane region" description="Helical" evidence="1">
    <location>
        <begin position="187"/>
        <end position="208"/>
    </location>
</feature>
<feature type="transmembrane region" description="Helical" evidence="1">
    <location>
        <begin position="6"/>
        <end position="27"/>
    </location>
</feature>
<evidence type="ECO:0008006" key="6">
    <source>
        <dbReference type="Google" id="ProtNLM"/>
    </source>
</evidence>
<dbReference type="EMBL" id="PCPP01000001">
    <property type="protein sequence ID" value="PRB86198.1"/>
    <property type="molecule type" value="Genomic_DNA"/>
</dbReference>
<evidence type="ECO:0000313" key="3">
    <source>
        <dbReference type="EMBL" id="PRB91951.1"/>
    </source>
</evidence>
<evidence type="ECO:0000313" key="2">
    <source>
        <dbReference type="EMBL" id="PRB86198.1"/>
    </source>
</evidence>
<name>A0A2S9D0A6_CHRCI</name>
<protein>
    <recommendedName>
        <fullName evidence="6">YhhN-like protein</fullName>
    </recommendedName>
</protein>
<gene>
    <name evidence="2" type="ORF">CQ022_08095</name>
    <name evidence="3" type="ORF">CQ033_01765</name>
</gene>
<keyword evidence="1" id="KW-0472">Membrane</keyword>
<feature type="transmembrane region" description="Helical" evidence="1">
    <location>
        <begin position="118"/>
        <end position="139"/>
    </location>
</feature>
<proteinExistence type="predicted"/>
<dbReference type="Proteomes" id="UP000238534">
    <property type="component" value="Unassembled WGS sequence"/>
</dbReference>
<evidence type="ECO:0000313" key="5">
    <source>
        <dbReference type="Proteomes" id="UP000238534"/>
    </source>
</evidence>
<evidence type="ECO:0000313" key="4">
    <source>
        <dbReference type="Proteomes" id="UP000238325"/>
    </source>
</evidence>
<evidence type="ECO:0000256" key="1">
    <source>
        <dbReference type="SAM" id="Phobius"/>
    </source>
</evidence>
<feature type="transmembrane region" description="Helical" evidence="1">
    <location>
        <begin position="65"/>
        <end position="83"/>
    </location>
</feature>
<accession>A0A2S9D0A6</accession>
<keyword evidence="1" id="KW-1133">Transmembrane helix</keyword>
<dbReference type="EMBL" id="PCPH01000001">
    <property type="protein sequence ID" value="PRB91951.1"/>
    <property type="molecule type" value="Genomic_DNA"/>
</dbReference>
<dbReference type="Proteomes" id="UP000238325">
    <property type="component" value="Unassembled WGS sequence"/>
</dbReference>
<organism evidence="2 5">
    <name type="scientific">Chryseobacterium culicis</name>
    <dbReference type="NCBI Taxonomy" id="680127"/>
    <lineage>
        <taxon>Bacteria</taxon>
        <taxon>Pseudomonadati</taxon>
        <taxon>Bacteroidota</taxon>
        <taxon>Flavobacteriia</taxon>
        <taxon>Flavobacteriales</taxon>
        <taxon>Weeksellaceae</taxon>
        <taxon>Chryseobacterium group</taxon>
        <taxon>Chryseobacterium</taxon>
    </lineage>
</organism>
<dbReference type="AlphaFoldDB" id="A0A2S9D0A6"/>
<reference evidence="4 5" key="1">
    <citation type="submission" date="2017-09" db="EMBL/GenBank/DDBJ databases">
        <title>Genomic, metabolic, and phenotypic characteristics of bacterial isolates from the natural microbiome of the model nematode Caenorhabditis elegans.</title>
        <authorList>
            <person name="Zimmermann J."/>
            <person name="Obeng N."/>
            <person name="Yang W."/>
            <person name="Obeng O."/>
            <person name="Kissoyan K."/>
            <person name="Pees B."/>
            <person name="Dirksen P."/>
            <person name="Hoppner M."/>
            <person name="Franke A."/>
            <person name="Rosenstiel P."/>
            <person name="Leippe M."/>
            <person name="Dierking K."/>
            <person name="Kaleta C."/>
            <person name="Schulenburg H."/>
        </authorList>
    </citation>
    <scope>NUCLEOTIDE SEQUENCE [LARGE SCALE GENOMIC DNA]</scope>
    <source>
        <strain evidence="2 5">MYb25</strain>
        <strain evidence="3 4">MYb44</strain>
    </source>
</reference>
<feature type="transmembrane region" description="Helical" evidence="1">
    <location>
        <begin position="151"/>
        <end position="175"/>
    </location>
</feature>
<sequence>MFSYNSLSLYLQIIINLVLCTGLILLIKERGKTKLPVIILLSGEFMLELTDLAGRLMKLNTFNTYNYTLSQFFGLMILTVIYSNYYIQLSRELRWMIYCYAILVLLTNVLYVQGDTQITFYSNIITSIIICSYASSYFMKIIREGRTDRDMFIVNIIVFLFFSIECLISTTYNFLISNHLNWVAPIWLFRGFLLLFFYIAFINLGCGVGKIRIR</sequence>
<keyword evidence="1" id="KW-0812">Transmembrane</keyword>
<feature type="transmembrane region" description="Helical" evidence="1">
    <location>
        <begin position="95"/>
        <end position="112"/>
    </location>
</feature>